<evidence type="ECO:0000256" key="3">
    <source>
        <dbReference type="ARBA" id="ARBA00022833"/>
    </source>
</evidence>
<dbReference type="CDD" id="cd19821">
    <property type="entry name" value="Bbox1_BBX-like"/>
    <property type="match status" value="1"/>
</dbReference>
<reference evidence="7" key="2">
    <citation type="submission" date="2020-10" db="EMBL/GenBank/DDBJ databases">
        <authorList>
            <person name="Cooper E.A."/>
            <person name="Brenton Z.W."/>
            <person name="Flinn B.S."/>
            <person name="Jenkins J."/>
            <person name="Shu S."/>
            <person name="Flowers D."/>
            <person name="Luo F."/>
            <person name="Wang Y."/>
            <person name="Xia P."/>
            <person name="Barry K."/>
            <person name="Daum C."/>
            <person name="Lipzen A."/>
            <person name="Yoshinaga Y."/>
            <person name="Schmutz J."/>
            <person name="Saski C."/>
            <person name="Vermerris W."/>
            <person name="Kresovich S."/>
        </authorList>
    </citation>
    <scope>NUCLEOTIDE SEQUENCE</scope>
</reference>
<dbReference type="AlphaFoldDB" id="A0A921Q3I5"/>
<gene>
    <name evidence="7" type="ORF">BDA96_10G109600</name>
</gene>
<protein>
    <recommendedName>
        <fullName evidence="6">B box-type domain-containing protein</fullName>
    </recommendedName>
</protein>
<evidence type="ECO:0000256" key="5">
    <source>
        <dbReference type="SAM" id="MobiDB-lite"/>
    </source>
</evidence>
<evidence type="ECO:0000256" key="1">
    <source>
        <dbReference type="ARBA" id="ARBA00022723"/>
    </source>
</evidence>
<reference evidence="7" key="1">
    <citation type="journal article" date="2019" name="BMC Genomics">
        <title>A new reference genome for Sorghum bicolor reveals high levels of sequence similarity between sweet and grain genotypes: implications for the genetics of sugar metabolism.</title>
        <authorList>
            <person name="Cooper E.A."/>
            <person name="Brenton Z.W."/>
            <person name="Flinn B.S."/>
            <person name="Jenkins J."/>
            <person name="Shu S."/>
            <person name="Flowers D."/>
            <person name="Luo F."/>
            <person name="Wang Y."/>
            <person name="Xia P."/>
            <person name="Barry K."/>
            <person name="Daum C."/>
            <person name="Lipzen A."/>
            <person name="Yoshinaga Y."/>
            <person name="Schmutz J."/>
            <person name="Saski C."/>
            <person name="Vermerris W."/>
            <person name="Kresovich S."/>
        </authorList>
    </citation>
    <scope>NUCLEOTIDE SEQUENCE</scope>
</reference>
<keyword evidence="2 4" id="KW-0863">Zinc-finger</keyword>
<feature type="compositionally biased region" description="Basic and acidic residues" evidence="5">
    <location>
        <begin position="168"/>
        <end position="186"/>
    </location>
</feature>
<evidence type="ECO:0000313" key="7">
    <source>
        <dbReference type="EMBL" id="KAG0513517.1"/>
    </source>
</evidence>
<dbReference type="InterPro" id="IPR000315">
    <property type="entry name" value="Znf_B-box"/>
</dbReference>
<evidence type="ECO:0000256" key="4">
    <source>
        <dbReference type="PROSITE-ProRule" id="PRU00024"/>
    </source>
</evidence>
<feature type="compositionally biased region" description="Basic and acidic residues" evidence="5">
    <location>
        <begin position="149"/>
        <end position="158"/>
    </location>
</feature>
<name>A0A921Q3I5_SORBI</name>
<evidence type="ECO:0000259" key="6">
    <source>
        <dbReference type="PROSITE" id="PS50119"/>
    </source>
</evidence>
<feature type="non-terminal residue" evidence="7">
    <location>
        <position position="197"/>
    </location>
</feature>
<dbReference type="EMBL" id="CM027689">
    <property type="protein sequence ID" value="KAG0513517.1"/>
    <property type="molecule type" value="Genomic_DNA"/>
</dbReference>
<dbReference type="PROSITE" id="PS50119">
    <property type="entry name" value="ZF_BBOX"/>
    <property type="match status" value="1"/>
</dbReference>
<dbReference type="InterPro" id="IPR049808">
    <property type="entry name" value="CONSTANS-like_Bbox1"/>
</dbReference>
<dbReference type="Pfam" id="PF00643">
    <property type="entry name" value="zf-B_box"/>
    <property type="match status" value="1"/>
</dbReference>
<feature type="region of interest" description="Disordered" evidence="5">
    <location>
        <begin position="138"/>
        <end position="197"/>
    </location>
</feature>
<dbReference type="Proteomes" id="UP000807115">
    <property type="component" value="Chromosome 10"/>
</dbReference>
<proteinExistence type="predicted"/>
<evidence type="ECO:0000256" key="2">
    <source>
        <dbReference type="ARBA" id="ARBA00022771"/>
    </source>
</evidence>
<dbReference type="PANTHER" id="PTHR31717">
    <property type="entry name" value="ZINC FINGER PROTEIN CONSTANS-LIKE 10"/>
    <property type="match status" value="1"/>
</dbReference>
<comment type="caution">
    <text evidence="7">The sequence shown here is derived from an EMBL/GenBank/DDBJ whole genome shotgun (WGS) entry which is preliminary data.</text>
</comment>
<evidence type="ECO:0000313" key="8">
    <source>
        <dbReference type="Proteomes" id="UP000807115"/>
    </source>
</evidence>
<keyword evidence="1" id="KW-0479">Metal-binding</keyword>
<feature type="domain" description="B box-type" evidence="6">
    <location>
        <begin position="3"/>
        <end position="49"/>
    </location>
</feature>
<organism evidence="7 8">
    <name type="scientific">Sorghum bicolor</name>
    <name type="common">Sorghum</name>
    <name type="synonym">Sorghum vulgare</name>
    <dbReference type="NCBI Taxonomy" id="4558"/>
    <lineage>
        <taxon>Eukaryota</taxon>
        <taxon>Viridiplantae</taxon>
        <taxon>Streptophyta</taxon>
        <taxon>Embryophyta</taxon>
        <taxon>Tracheophyta</taxon>
        <taxon>Spermatophyta</taxon>
        <taxon>Magnoliopsida</taxon>
        <taxon>Liliopsida</taxon>
        <taxon>Poales</taxon>
        <taxon>Poaceae</taxon>
        <taxon>PACMAD clade</taxon>
        <taxon>Panicoideae</taxon>
        <taxon>Andropogonodae</taxon>
        <taxon>Andropogoneae</taxon>
        <taxon>Sorghinae</taxon>
        <taxon>Sorghum</taxon>
    </lineage>
</organism>
<sequence length="197" mass="21906">MVGGLRLCDICDDPASCFCPADDAFLCDDCDKQIHEANFLAKKHNRVSVCHLNTPCSRRLELPNFDPGNSEIGSVLNHGSRITPIAPGDKTDPTQMEVEKERGQPGVSYGENVVGSMGMCVGNAETNKKAGTGVEVGMANQEQLRPPKRRQDDWRTEGWMEEDDLLQEDFKQEQDLRRQLQKDPRYPDGGAKGTKQE</sequence>
<accession>A0A921Q3I5</accession>
<dbReference type="GO" id="GO:0008270">
    <property type="term" value="F:zinc ion binding"/>
    <property type="evidence" value="ECO:0007669"/>
    <property type="project" value="UniProtKB-KW"/>
</dbReference>
<dbReference type="SMART" id="SM00336">
    <property type="entry name" value="BBOX"/>
    <property type="match status" value="1"/>
</dbReference>
<dbReference type="PANTHER" id="PTHR31717:SF142">
    <property type="entry name" value="B-BOX DOMAIN PROTEIN 30-RELATED"/>
    <property type="match status" value="1"/>
</dbReference>
<keyword evidence="3" id="KW-0862">Zinc</keyword>